<name>A0A7J6VF48_THATH</name>
<proteinExistence type="predicted"/>
<organism evidence="9 10">
    <name type="scientific">Thalictrum thalictroides</name>
    <name type="common">Rue-anemone</name>
    <name type="synonym">Anemone thalictroides</name>
    <dbReference type="NCBI Taxonomy" id="46969"/>
    <lineage>
        <taxon>Eukaryota</taxon>
        <taxon>Viridiplantae</taxon>
        <taxon>Streptophyta</taxon>
        <taxon>Embryophyta</taxon>
        <taxon>Tracheophyta</taxon>
        <taxon>Spermatophyta</taxon>
        <taxon>Magnoliopsida</taxon>
        <taxon>Ranunculales</taxon>
        <taxon>Ranunculaceae</taxon>
        <taxon>Thalictroideae</taxon>
        <taxon>Thalictrum</taxon>
    </lineage>
</organism>
<dbReference type="SUPFAM" id="SSF46689">
    <property type="entry name" value="Homeodomain-like"/>
    <property type="match status" value="1"/>
</dbReference>
<evidence type="ECO:0000313" key="9">
    <source>
        <dbReference type="EMBL" id="KAF5182952.1"/>
    </source>
</evidence>
<dbReference type="PANTHER" id="PTHR12802">
    <property type="entry name" value="SWI/SNF COMPLEX-RELATED"/>
    <property type="match status" value="1"/>
</dbReference>
<gene>
    <name evidence="9" type="ORF">FRX31_027458</name>
</gene>
<keyword evidence="2" id="KW-0805">Transcription regulation</keyword>
<dbReference type="InterPro" id="IPR017930">
    <property type="entry name" value="Myb_dom"/>
</dbReference>
<evidence type="ECO:0000256" key="2">
    <source>
        <dbReference type="ARBA" id="ARBA00023015"/>
    </source>
</evidence>
<keyword evidence="10" id="KW-1185">Reference proteome</keyword>
<evidence type="ECO:0000256" key="5">
    <source>
        <dbReference type="ARBA" id="ARBA00023242"/>
    </source>
</evidence>
<evidence type="ECO:0000259" key="7">
    <source>
        <dbReference type="PROSITE" id="PS51293"/>
    </source>
</evidence>
<feature type="domain" description="HTH myb-type" evidence="8">
    <location>
        <begin position="31"/>
        <end position="85"/>
    </location>
</feature>
<sequence>MMNSRRLKRQFMAGSTIYTDSFVKKVRKPYTITKSRENWTDEEHDKFLEALHLFGRDWKKIEDYVGSKSVIQIRSHAQKYFLKIQKNGAIVHVPPPRPKRRAAYPYPQKPIKNASLVHSSTSSCVAPGIIQWDDLSVLSIVSTASDGSMSSQDDFIYLPPLEVPAAIVSESAVSLSDRSFGGGSSSIISDMPQQGMPDFAEVYKFIGSVFDLDTKGHLQKLKKMDQVNLETKDGCVLITVAVMHNMVANEISSA</sequence>
<dbReference type="GO" id="GO:0010468">
    <property type="term" value="P:regulation of gene expression"/>
    <property type="evidence" value="ECO:0007669"/>
    <property type="project" value="UniProtKB-ARBA"/>
</dbReference>
<evidence type="ECO:0000256" key="1">
    <source>
        <dbReference type="ARBA" id="ARBA00004123"/>
    </source>
</evidence>
<evidence type="ECO:0000259" key="8">
    <source>
        <dbReference type="PROSITE" id="PS51294"/>
    </source>
</evidence>
<dbReference type="CDD" id="cd00167">
    <property type="entry name" value="SANT"/>
    <property type="match status" value="1"/>
</dbReference>
<dbReference type="GO" id="GO:0003677">
    <property type="term" value="F:DNA binding"/>
    <property type="evidence" value="ECO:0007669"/>
    <property type="project" value="UniProtKB-KW"/>
</dbReference>
<dbReference type="EMBL" id="JABWDY010034098">
    <property type="protein sequence ID" value="KAF5182952.1"/>
    <property type="molecule type" value="Genomic_DNA"/>
</dbReference>
<dbReference type="Gene3D" id="1.10.10.60">
    <property type="entry name" value="Homeodomain-like"/>
    <property type="match status" value="1"/>
</dbReference>
<dbReference type="InterPro" id="IPR009057">
    <property type="entry name" value="Homeodomain-like_sf"/>
</dbReference>
<dbReference type="Pfam" id="PF00249">
    <property type="entry name" value="Myb_DNA-binding"/>
    <property type="match status" value="1"/>
</dbReference>
<dbReference type="InterPro" id="IPR006447">
    <property type="entry name" value="Myb_dom_plants"/>
</dbReference>
<evidence type="ECO:0000256" key="3">
    <source>
        <dbReference type="ARBA" id="ARBA00023125"/>
    </source>
</evidence>
<accession>A0A7J6VF48</accession>
<dbReference type="AlphaFoldDB" id="A0A7J6VF48"/>
<dbReference type="PANTHER" id="PTHR12802:SF115">
    <property type="entry name" value="PROTEIN REVEILLE 8"/>
    <property type="match status" value="1"/>
</dbReference>
<dbReference type="PROSITE" id="PS51293">
    <property type="entry name" value="SANT"/>
    <property type="match status" value="1"/>
</dbReference>
<dbReference type="InterPro" id="IPR001005">
    <property type="entry name" value="SANT/Myb"/>
</dbReference>
<dbReference type="SMART" id="SM00717">
    <property type="entry name" value="SANT"/>
    <property type="match status" value="1"/>
</dbReference>
<dbReference type="FunFam" id="1.10.10.60:FF:000023">
    <property type="entry name" value="protein REVEILLE 6 isoform X1"/>
    <property type="match status" value="1"/>
</dbReference>
<feature type="domain" description="SANT" evidence="7">
    <location>
        <begin position="34"/>
        <end position="87"/>
    </location>
</feature>
<dbReference type="Proteomes" id="UP000554482">
    <property type="component" value="Unassembled WGS sequence"/>
</dbReference>
<evidence type="ECO:0000259" key="6">
    <source>
        <dbReference type="PROSITE" id="PS50090"/>
    </source>
</evidence>
<dbReference type="PROSITE" id="PS51294">
    <property type="entry name" value="HTH_MYB"/>
    <property type="match status" value="1"/>
</dbReference>
<evidence type="ECO:0000313" key="10">
    <source>
        <dbReference type="Proteomes" id="UP000554482"/>
    </source>
</evidence>
<evidence type="ECO:0000256" key="4">
    <source>
        <dbReference type="ARBA" id="ARBA00023163"/>
    </source>
</evidence>
<feature type="domain" description="Myb-like" evidence="6">
    <location>
        <begin position="31"/>
        <end position="81"/>
    </location>
</feature>
<dbReference type="OrthoDB" id="118550at2759"/>
<keyword evidence="3" id="KW-0238">DNA-binding</keyword>
<dbReference type="PROSITE" id="PS50090">
    <property type="entry name" value="MYB_LIKE"/>
    <property type="match status" value="1"/>
</dbReference>
<reference evidence="9 10" key="1">
    <citation type="submission" date="2020-06" db="EMBL/GenBank/DDBJ databases">
        <title>Transcriptomic and genomic resources for Thalictrum thalictroides and T. hernandezii: Facilitating candidate gene discovery in an emerging model plant lineage.</title>
        <authorList>
            <person name="Arias T."/>
            <person name="Riano-Pachon D.M."/>
            <person name="Di Stilio V.S."/>
        </authorList>
    </citation>
    <scope>NUCLEOTIDE SEQUENCE [LARGE SCALE GENOMIC DNA]</scope>
    <source>
        <strain evidence="10">cv. WT478/WT964</strain>
        <tissue evidence="9">Leaves</tissue>
    </source>
</reference>
<dbReference type="Pfam" id="PF24904">
    <property type="entry name" value="RVE6"/>
    <property type="match status" value="1"/>
</dbReference>
<comment type="caution">
    <text evidence="9">The sequence shown here is derived from an EMBL/GenBank/DDBJ whole genome shotgun (WGS) entry which is preliminary data.</text>
</comment>
<dbReference type="InterPro" id="IPR017884">
    <property type="entry name" value="SANT_dom"/>
</dbReference>
<dbReference type="NCBIfam" id="TIGR01557">
    <property type="entry name" value="myb_SHAQKYF"/>
    <property type="match status" value="1"/>
</dbReference>
<protein>
    <submittedName>
        <fullName evidence="9">Reveille-like protein</fullName>
    </submittedName>
</protein>
<comment type="subcellular location">
    <subcellularLocation>
        <location evidence="1">Nucleus</location>
    </subcellularLocation>
</comment>
<keyword evidence="5" id="KW-0539">Nucleus</keyword>
<dbReference type="GO" id="GO:0005634">
    <property type="term" value="C:nucleus"/>
    <property type="evidence" value="ECO:0007669"/>
    <property type="project" value="UniProtKB-SubCell"/>
</dbReference>
<keyword evidence="4" id="KW-0804">Transcription</keyword>